<name>M7MGX4_9FLAO</name>
<organism evidence="2 3">
    <name type="scientific">Xanthomarina gelatinilytica</name>
    <dbReference type="NCBI Taxonomy" id="1137281"/>
    <lineage>
        <taxon>Bacteria</taxon>
        <taxon>Pseudomonadati</taxon>
        <taxon>Bacteroidota</taxon>
        <taxon>Flavobacteriia</taxon>
        <taxon>Flavobacteriales</taxon>
        <taxon>Flavobacteriaceae</taxon>
        <taxon>Xanthomarina</taxon>
    </lineage>
</organism>
<dbReference type="AlphaFoldDB" id="M7MGX4"/>
<reference evidence="2 3" key="1">
    <citation type="submission" date="2012-12" db="EMBL/GenBank/DDBJ databases">
        <title>Genome assembly of Formosa sp. AK20.</title>
        <authorList>
            <person name="Kumar R."/>
            <person name="Khatri I."/>
            <person name="Vaidya B."/>
            <person name="Subramanian S."/>
            <person name="Pinnaka A."/>
        </authorList>
    </citation>
    <scope>NUCLEOTIDE SEQUENCE [LARGE SCALE GENOMIC DNA]</scope>
    <source>
        <strain evidence="2 3">AK20</strain>
    </source>
</reference>
<keyword evidence="1" id="KW-0472">Membrane</keyword>
<keyword evidence="1" id="KW-0812">Transmembrane</keyword>
<proteinExistence type="predicted"/>
<protein>
    <submittedName>
        <fullName evidence="2">Uncharacterized protein</fullName>
    </submittedName>
</protein>
<evidence type="ECO:0000313" key="2">
    <source>
        <dbReference type="EMBL" id="EMQ94316.1"/>
    </source>
</evidence>
<feature type="transmembrane region" description="Helical" evidence="1">
    <location>
        <begin position="7"/>
        <end position="27"/>
    </location>
</feature>
<evidence type="ECO:0000256" key="1">
    <source>
        <dbReference type="SAM" id="Phobius"/>
    </source>
</evidence>
<gene>
    <name evidence="2" type="ORF">D778_00878</name>
</gene>
<keyword evidence="1" id="KW-1133">Transmembrane helix</keyword>
<evidence type="ECO:0000313" key="3">
    <source>
        <dbReference type="Proteomes" id="UP000012024"/>
    </source>
</evidence>
<accession>M7MGX4</accession>
<comment type="caution">
    <text evidence="2">The sequence shown here is derived from an EMBL/GenBank/DDBJ whole genome shotgun (WGS) entry which is preliminary data.</text>
</comment>
<dbReference type="EMBL" id="ANLA01000018">
    <property type="protein sequence ID" value="EMQ94316.1"/>
    <property type="molecule type" value="Genomic_DNA"/>
</dbReference>
<dbReference type="Proteomes" id="UP000012024">
    <property type="component" value="Unassembled WGS sequence"/>
</dbReference>
<sequence>MLIFSKNIFSIKIFFNFVVITTIVYAINFRISGFLQSAYGQDTTGI</sequence>
<keyword evidence="3" id="KW-1185">Reference proteome</keyword>